<evidence type="ECO:0000313" key="4">
    <source>
        <dbReference type="Proteomes" id="UP000274822"/>
    </source>
</evidence>
<feature type="region of interest" description="Disordered" evidence="1">
    <location>
        <begin position="251"/>
        <end position="272"/>
    </location>
</feature>
<proteinExistence type="predicted"/>
<accession>A0A433R083</accession>
<comment type="caution">
    <text evidence="3">The sequence shown here is derived from an EMBL/GenBank/DDBJ whole genome shotgun (WGS) entry which is preliminary data.</text>
</comment>
<dbReference type="AlphaFoldDB" id="A0A433R083"/>
<dbReference type="InterPro" id="IPR000999">
    <property type="entry name" value="RNase_III_dom"/>
</dbReference>
<dbReference type="SUPFAM" id="SSF69065">
    <property type="entry name" value="RNase III domain-like"/>
    <property type="match status" value="1"/>
</dbReference>
<dbReference type="GO" id="GO:0006396">
    <property type="term" value="P:RNA processing"/>
    <property type="evidence" value="ECO:0007669"/>
    <property type="project" value="InterPro"/>
</dbReference>
<dbReference type="Gene3D" id="3.30.160.20">
    <property type="match status" value="1"/>
</dbReference>
<dbReference type="Gene3D" id="1.10.1520.10">
    <property type="entry name" value="Ribonuclease III domain"/>
    <property type="match status" value="1"/>
</dbReference>
<evidence type="ECO:0000313" key="3">
    <source>
        <dbReference type="EMBL" id="RUS35438.1"/>
    </source>
</evidence>
<gene>
    <name evidence="3" type="ORF">BC938DRAFT_483539</name>
</gene>
<feature type="domain" description="RNase III" evidence="2">
    <location>
        <begin position="35"/>
        <end position="162"/>
    </location>
</feature>
<dbReference type="GO" id="GO:0004525">
    <property type="term" value="F:ribonuclease III activity"/>
    <property type="evidence" value="ECO:0007669"/>
    <property type="project" value="InterPro"/>
</dbReference>
<evidence type="ECO:0000256" key="1">
    <source>
        <dbReference type="SAM" id="MobiDB-lite"/>
    </source>
</evidence>
<reference evidence="3 4" key="1">
    <citation type="journal article" date="2018" name="New Phytol.">
        <title>Phylogenomics of Endogonaceae and evolution of mycorrhizas within Mucoromycota.</title>
        <authorList>
            <person name="Chang Y."/>
            <person name="Desiro A."/>
            <person name="Na H."/>
            <person name="Sandor L."/>
            <person name="Lipzen A."/>
            <person name="Clum A."/>
            <person name="Barry K."/>
            <person name="Grigoriev I.V."/>
            <person name="Martin F.M."/>
            <person name="Stajich J.E."/>
            <person name="Smith M.E."/>
            <person name="Bonito G."/>
            <person name="Spatafora J.W."/>
        </authorList>
    </citation>
    <scope>NUCLEOTIDE SEQUENCE [LARGE SCALE GENOMIC DNA]</scope>
    <source>
        <strain evidence="3 4">AD002</strain>
    </source>
</reference>
<dbReference type="CDD" id="cd00593">
    <property type="entry name" value="RIBOc"/>
    <property type="match status" value="1"/>
</dbReference>
<protein>
    <recommendedName>
        <fullName evidence="2">RNase III domain-containing protein</fullName>
    </recommendedName>
</protein>
<organism evidence="3 4">
    <name type="scientific">Jimgerdemannia flammicorona</name>
    <dbReference type="NCBI Taxonomy" id="994334"/>
    <lineage>
        <taxon>Eukaryota</taxon>
        <taxon>Fungi</taxon>
        <taxon>Fungi incertae sedis</taxon>
        <taxon>Mucoromycota</taxon>
        <taxon>Mucoromycotina</taxon>
        <taxon>Endogonomycetes</taxon>
        <taxon>Endogonales</taxon>
        <taxon>Endogonaceae</taxon>
        <taxon>Jimgerdemannia</taxon>
    </lineage>
</organism>
<sequence>MDKLDESNSEFILKLVGSVKLPRGAKKRPSTADIKEINRAFISPSAKQFLGEDIQTNKMYESIGDARLYLFATTFLYHRYGEDLSEGQLTELRKYMVGNDFAVMDMAKHLGLAERTRGMTGKKLLPNTAESIIGVLFKLYGYTFTEVFLKQLFDANYKNWCEDKHTDKTKEYIANLTKIKKSTKLTPRSLLNEHVQKHPESCLYKFTHETHEHGWIAIVQYGRLSCKSKPCRTKNAANDHACELMLEKLKGKSKKRPLDVPDIASVKRPRKK</sequence>
<dbReference type="SMART" id="SM00535">
    <property type="entry name" value="RIBOc"/>
    <property type="match status" value="1"/>
</dbReference>
<dbReference type="SUPFAM" id="SSF54768">
    <property type="entry name" value="dsRNA-binding domain-like"/>
    <property type="match status" value="1"/>
</dbReference>
<dbReference type="InterPro" id="IPR036389">
    <property type="entry name" value="RNase_III_sf"/>
</dbReference>
<evidence type="ECO:0000259" key="2">
    <source>
        <dbReference type="SMART" id="SM00535"/>
    </source>
</evidence>
<keyword evidence="4" id="KW-1185">Reference proteome</keyword>
<dbReference type="Proteomes" id="UP000274822">
    <property type="component" value="Unassembled WGS sequence"/>
</dbReference>
<dbReference type="EMBL" id="RBNJ01000088">
    <property type="protein sequence ID" value="RUS35438.1"/>
    <property type="molecule type" value="Genomic_DNA"/>
</dbReference>
<name>A0A433R083_9FUNG</name>